<dbReference type="CDD" id="cd08916">
    <property type="entry name" value="TrHb3_P"/>
    <property type="match status" value="1"/>
</dbReference>
<proteinExistence type="predicted"/>
<protein>
    <submittedName>
        <fullName evidence="1">Group III truncated hemoglobin</fullName>
    </submittedName>
</protein>
<comment type="caution">
    <text evidence="1">The sequence shown here is derived from an EMBL/GenBank/DDBJ whole genome shotgun (WGS) entry which is preliminary data.</text>
</comment>
<evidence type="ECO:0000313" key="2">
    <source>
        <dbReference type="Proteomes" id="UP001321492"/>
    </source>
</evidence>
<dbReference type="RefSeq" id="WP_283740995.1">
    <property type="nucleotide sequence ID" value="NZ_JASJEV010000007.1"/>
</dbReference>
<sequence>MSTSPPSLPNPQAREDAPGAAAGIDEAMIRALVHAFYERVRRDAVLGPIFERAVDDWPAHLVQLRDFWSSVVLFTRRYDGRPVPAHARHPDISGEHFVRWLALFRQTAEELCPPEAAALFVSRAERIARSLQGALAHVRDGLGSPFGAPRAAGPGSLPTPGGPS</sequence>
<dbReference type="Proteomes" id="UP001321492">
    <property type="component" value="Unassembled WGS sequence"/>
</dbReference>
<evidence type="ECO:0000313" key="1">
    <source>
        <dbReference type="EMBL" id="MDJ1158997.1"/>
    </source>
</evidence>
<reference evidence="1 2" key="1">
    <citation type="submission" date="2023-05" db="EMBL/GenBank/DDBJ databases">
        <title>Chelatococcus sp. nov., a moderately thermophilic bacterium isolated from hot spring microbial mat.</title>
        <authorList>
            <person name="Hu C.-J."/>
            <person name="Li W.-J."/>
        </authorList>
    </citation>
    <scope>NUCLEOTIDE SEQUENCE [LARGE SCALE GENOMIC DNA]</scope>
    <source>
        <strain evidence="1 2">SYSU G07232</strain>
    </source>
</reference>
<keyword evidence="2" id="KW-1185">Reference proteome</keyword>
<dbReference type="InterPro" id="IPR012292">
    <property type="entry name" value="Globin/Proto"/>
</dbReference>
<accession>A0ABT7AHZ2</accession>
<organism evidence="1 2">
    <name type="scientific">Chelatococcus albus</name>
    <dbReference type="NCBI Taxonomy" id="3047466"/>
    <lineage>
        <taxon>Bacteria</taxon>
        <taxon>Pseudomonadati</taxon>
        <taxon>Pseudomonadota</taxon>
        <taxon>Alphaproteobacteria</taxon>
        <taxon>Hyphomicrobiales</taxon>
        <taxon>Chelatococcaceae</taxon>
        <taxon>Chelatococcus</taxon>
    </lineage>
</organism>
<dbReference type="EMBL" id="JASJEV010000007">
    <property type="protein sequence ID" value="MDJ1158997.1"/>
    <property type="molecule type" value="Genomic_DNA"/>
</dbReference>
<dbReference type="SUPFAM" id="SSF46458">
    <property type="entry name" value="Globin-like"/>
    <property type="match status" value="1"/>
</dbReference>
<name>A0ABT7AHZ2_9HYPH</name>
<dbReference type="Gene3D" id="1.10.490.10">
    <property type="entry name" value="Globins"/>
    <property type="match status" value="1"/>
</dbReference>
<gene>
    <name evidence="1" type="ORF">QNA08_12200</name>
</gene>
<dbReference type="InterPro" id="IPR009050">
    <property type="entry name" value="Globin-like_sf"/>
</dbReference>